<sequence length="139" mass="14458">MDIVFLVARILVALIFLLSAVGHIVGANAMAQYASYKGAPGGKFGVIASGVAMGIGGLMILLGFYGEIGALLIVATLIPVTFFMHAFWKETDAQAKQTEQISFNKNLGLIGGALALFLLFASQGAQVGLTLTEPLISIA</sequence>
<accession>A0ABP9WKJ2</accession>
<organism evidence="6 7">
    <name type="scientific">Demequina sediminis</name>
    <dbReference type="NCBI Taxonomy" id="1930058"/>
    <lineage>
        <taxon>Bacteria</taxon>
        <taxon>Bacillati</taxon>
        <taxon>Actinomycetota</taxon>
        <taxon>Actinomycetes</taxon>
        <taxon>Micrococcales</taxon>
        <taxon>Demequinaceae</taxon>
        <taxon>Demequina</taxon>
    </lineage>
</organism>
<keyword evidence="4 5" id="KW-0472">Membrane</keyword>
<evidence type="ECO:0000256" key="1">
    <source>
        <dbReference type="ARBA" id="ARBA00004141"/>
    </source>
</evidence>
<feature type="transmembrane region" description="Helical" evidence="5">
    <location>
        <begin position="107"/>
        <end position="125"/>
    </location>
</feature>
<feature type="transmembrane region" description="Helical" evidence="5">
    <location>
        <begin position="68"/>
        <end position="87"/>
    </location>
</feature>
<protein>
    <recommendedName>
        <fullName evidence="8">DoxX family protein</fullName>
    </recommendedName>
</protein>
<evidence type="ECO:0008006" key="8">
    <source>
        <dbReference type="Google" id="ProtNLM"/>
    </source>
</evidence>
<dbReference type="Pfam" id="PF07681">
    <property type="entry name" value="DoxX"/>
    <property type="match status" value="1"/>
</dbReference>
<keyword evidence="3 5" id="KW-1133">Transmembrane helix</keyword>
<name>A0ABP9WKJ2_9MICO</name>
<keyword evidence="7" id="KW-1185">Reference proteome</keyword>
<evidence type="ECO:0000313" key="7">
    <source>
        <dbReference type="Proteomes" id="UP001426770"/>
    </source>
</evidence>
<proteinExistence type="predicted"/>
<comment type="subcellular location">
    <subcellularLocation>
        <location evidence="1">Membrane</location>
        <topology evidence="1">Multi-pass membrane protein</topology>
    </subcellularLocation>
</comment>
<comment type="caution">
    <text evidence="6">The sequence shown here is derived from an EMBL/GenBank/DDBJ whole genome shotgun (WGS) entry which is preliminary data.</text>
</comment>
<evidence type="ECO:0000256" key="4">
    <source>
        <dbReference type="ARBA" id="ARBA00023136"/>
    </source>
</evidence>
<dbReference type="InterPro" id="IPR032808">
    <property type="entry name" value="DoxX"/>
</dbReference>
<evidence type="ECO:0000256" key="5">
    <source>
        <dbReference type="SAM" id="Phobius"/>
    </source>
</evidence>
<feature type="transmembrane region" description="Helical" evidence="5">
    <location>
        <begin position="6"/>
        <end position="31"/>
    </location>
</feature>
<evidence type="ECO:0000313" key="6">
    <source>
        <dbReference type="EMBL" id="GAA5519753.1"/>
    </source>
</evidence>
<keyword evidence="2 5" id="KW-0812">Transmembrane</keyword>
<dbReference type="Proteomes" id="UP001426770">
    <property type="component" value="Unassembled WGS sequence"/>
</dbReference>
<dbReference type="RefSeq" id="WP_286215455.1">
    <property type="nucleotide sequence ID" value="NZ_AP027736.1"/>
</dbReference>
<evidence type="ECO:0000256" key="3">
    <source>
        <dbReference type="ARBA" id="ARBA00022989"/>
    </source>
</evidence>
<reference evidence="6 7" key="1">
    <citation type="submission" date="2024-02" db="EMBL/GenBank/DDBJ databases">
        <title>Lysinimicrobium sediminis NBRC 112286.</title>
        <authorList>
            <person name="Ichikawa N."/>
            <person name="Katano-Makiyama Y."/>
            <person name="Hidaka K."/>
        </authorList>
    </citation>
    <scope>NUCLEOTIDE SEQUENCE [LARGE SCALE GENOMIC DNA]</scope>
    <source>
        <strain evidence="6 7">NBRC 112286</strain>
    </source>
</reference>
<gene>
    <name evidence="6" type="ORF">Lsed01_02208</name>
</gene>
<dbReference type="EMBL" id="BAABRR010000013">
    <property type="protein sequence ID" value="GAA5519753.1"/>
    <property type="molecule type" value="Genomic_DNA"/>
</dbReference>
<feature type="transmembrane region" description="Helical" evidence="5">
    <location>
        <begin position="43"/>
        <end position="62"/>
    </location>
</feature>
<evidence type="ECO:0000256" key="2">
    <source>
        <dbReference type="ARBA" id="ARBA00022692"/>
    </source>
</evidence>